<dbReference type="Proteomes" id="UP001501257">
    <property type="component" value="Unassembled WGS sequence"/>
</dbReference>
<evidence type="ECO:0000313" key="3">
    <source>
        <dbReference type="Proteomes" id="UP001501257"/>
    </source>
</evidence>
<evidence type="ECO:0000256" key="1">
    <source>
        <dbReference type="SAM" id="MobiDB-lite"/>
    </source>
</evidence>
<proteinExistence type="predicted"/>
<organism evidence="2 3">
    <name type="scientific">Paeniglutamicibacter antarcticus</name>
    <dbReference type="NCBI Taxonomy" id="494023"/>
    <lineage>
        <taxon>Bacteria</taxon>
        <taxon>Bacillati</taxon>
        <taxon>Actinomycetota</taxon>
        <taxon>Actinomycetes</taxon>
        <taxon>Micrococcales</taxon>
        <taxon>Micrococcaceae</taxon>
        <taxon>Paeniglutamicibacter</taxon>
    </lineage>
</organism>
<feature type="region of interest" description="Disordered" evidence="1">
    <location>
        <begin position="29"/>
        <end position="73"/>
    </location>
</feature>
<reference evidence="3" key="1">
    <citation type="journal article" date="2019" name="Int. J. Syst. Evol. Microbiol.">
        <title>The Global Catalogue of Microorganisms (GCM) 10K type strain sequencing project: providing services to taxonomists for standard genome sequencing and annotation.</title>
        <authorList>
            <consortium name="The Broad Institute Genomics Platform"/>
            <consortium name="The Broad Institute Genome Sequencing Center for Infectious Disease"/>
            <person name="Wu L."/>
            <person name="Ma J."/>
        </authorList>
    </citation>
    <scope>NUCLEOTIDE SEQUENCE [LARGE SCALE GENOMIC DNA]</scope>
    <source>
        <strain evidence="3">JCM 18952</strain>
    </source>
</reference>
<accession>A0ABP9TJ27</accession>
<protein>
    <submittedName>
        <fullName evidence="2">Uncharacterized protein</fullName>
    </submittedName>
</protein>
<gene>
    <name evidence="2" type="ORF">GCM10025778_03380</name>
</gene>
<evidence type="ECO:0000313" key="2">
    <source>
        <dbReference type="EMBL" id="GAA5225808.1"/>
    </source>
</evidence>
<sequence>MNKHPVNHYLHLPKRRELRCKPKDPISVVLGDHGTGHTRPLALSGPPESNHRGRLQRKSGNKLCPAPKKEPTA</sequence>
<dbReference type="EMBL" id="BAABLK010000006">
    <property type="protein sequence ID" value="GAA5225808.1"/>
    <property type="molecule type" value="Genomic_DNA"/>
</dbReference>
<comment type="caution">
    <text evidence="2">The sequence shown here is derived from an EMBL/GenBank/DDBJ whole genome shotgun (WGS) entry which is preliminary data.</text>
</comment>
<keyword evidence="3" id="KW-1185">Reference proteome</keyword>
<name>A0ABP9TJ27_9MICC</name>